<evidence type="ECO:0000313" key="9">
    <source>
        <dbReference type="EMBL" id="CAC5372193.1"/>
    </source>
</evidence>
<proteinExistence type="predicted"/>
<dbReference type="InterPro" id="IPR003166">
    <property type="entry name" value="TFIIE_bsu_DNA-bd"/>
</dbReference>
<dbReference type="GO" id="GO:0006367">
    <property type="term" value="P:transcription initiation at RNA polymerase II promoter"/>
    <property type="evidence" value="ECO:0007669"/>
    <property type="project" value="InterPro"/>
</dbReference>
<name>A0A6J8AQZ8_MYTCO</name>
<evidence type="ECO:0000256" key="1">
    <source>
        <dbReference type="ARBA" id="ARBA00004123"/>
    </source>
</evidence>
<dbReference type="InterPro" id="IPR036390">
    <property type="entry name" value="WH_DNA-bd_sf"/>
</dbReference>
<dbReference type="PANTHER" id="PTHR12716:SF8">
    <property type="entry name" value="TRANSCRIPTION INITIATION FACTOR IIE SUBUNIT BETA"/>
    <property type="match status" value="1"/>
</dbReference>
<dbReference type="Pfam" id="PF02186">
    <property type="entry name" value="TFIIE_beta"/>
    <property type="match status" value="1"/>
</dbReference>
<dbReference type="GO" id="GO:0003677">
    <property type="term" value="F:DNA binding"/>
    <property type="evidence" value="ECO:0007669"/>
    <property type="project" value="UniProtKB-KW"/>
</dbReference>
<keyword evidence="5" id="KW-0539">Nucleus</keyword>
<comment type="subcellular location">
    <subcellularLocation>
        <location evidence="1">Nucleus</location>
    </subcellularLocation>
</comment>
<reference evidence="9 10" key="1">
    <citation type="submission" date="2020-06" db="EMBL/GenBank/DDBJ databases">
        <authorList>
            <person name="Li R."/>
            <person name="Bekaert M."/>
        </authorList>
    </citation>
    <scope>NUCLEOTIDE SEQUENCE [LARGE SCALE GENOMIC DNA]</scope>
    <source>
        <strain evidence="10">wild</strain>
    </source>
</reference>
<feature type="region of interest" description="Disordered" evidence="7">
    <location>
        <begin position="74"/>
        <end position="123"/>
    </location>
</feature>
<dbReference type="GO" id="GO:0005673">
    <property type="term" value="C:transcription factor TFIIE complex"/>
    <property type="evidence" value="ECO:0007669"/>
    <property type="project" value="InterPro"/>
</dbReference>
<gene>
    <name evidence="9" type="ORF">MCOR_10364</name>
</gene>
<keyword evidence="4" id="KW-0804">Transcription</keyword>
<dbReference type="AlphaFoldDB" id="A0A6J8AQZ8"/>
<evidence type="ECO:0000256" key="7">
    <source>
        <dbReference type="SAM" id="MobiDB-lite"/>
    </source>
</evidence>
<dbReference type="CDD" id="cd07977">
    <property type="entry name" value="TFIIE_beta_winged_helix"/>
    <property type="match status" value="1"/>
</dbReference>
<evidence type="ECO:0000256" key="3">
    <source>
        <dbReference type="ARBA" id="ARBA00023125"/>
    </source>
</evidence>
<dbReference type="GO" id="GO:0001097">
    <property type="term" value="F:TFIIH-class transcription factor complex binding"/>
    <property type="evidence" value="ECO:0007669"/>
    <property type="project" value="TreeGrafter"/>
</dbReference>
<dbReference type="PROSITE" id="PS51351">
    <property type="entry name" value="TFIIE_BETA_C"/>
    <property type="match status" value="1"/>
</dbReference>
<dbReference type="InterPro" id="IPR036388">
    <property type="entry name" value="WH-like_DNA-bd_sf"/>
</dbReference>
<keyword evidence="2" id="KW-0805">Transcription regulation</keyword>
<dbReference type="Pfam" id="PF18121">
    <property type="entry name" value="TFA2_Winged_2"/>
    <property type="match status" value="1"/>
</dbReference>
<accession>A0A6J8AQZ8</accession>
<keyword evidence="10" id="KW-1185">Reference proteome</keyword>
<dbReference type="SUPFAM" id="SSF46785">
    <property type="entry name" value="Winged helix' DNA-binding domain"/>
    <property type="match status" value="1"/>
</dbReference>
<evidence type="ECO:0000256" key="2">
    <source>
        <dbReference type="ARBA" id="ARBA00023015"/>
    </source>
</evidence>
<dbReference type="PANTHER" id="PTHR12716">
    <property type="entry name" value="TRANSCRIPTION INITIATION FACTOR IIE, BETA SUBUNIT"/>
    <property type="match status" value="1"/>
</dbReference>
<organism evidence="9 10">
    <name type="scientific">Mytilus coruscus</name>
    <name type="common">Sea mussel</name>
    <dbReference type="NCBI Taxonomy" id="42192"/>
    <lineage>
        <taxon>Eukaryota</taxon>
        <taxon>Metazoa</taxon>
        <taxon>Spiralia</taxon>
        <taxon>Lophotrochozoa</taxon>
        <taxon>Mollusca</taxon>
        <taxon>Bivalvia</taxon>
        <taxon>Autobranchia</taxon>
        <taxon>Pteriomorphia</taxon>
        <taxon>Mytilida</taxon>
        <taxon>Mytiloidea</taxon>
        <taxon>Mytilidae</taxon>
        <taxon>Mytilinae</taxon>
        <taxon>Mytilus</taxon>
    </lineage>
</organism>
<feature type="domain" description="TFIIE beta" evidence="8">
    <location>
        <begin position="113"/>
        <end position="205"/>
    </location>
</feature>
<dbReference type="InterPro" id="IPR040501">
    <property type="entry name" value="TFA2_Winged_2"/>
</dbReference>
<dbReference type="Proteomes" id="UP000507470">
    <property type="component" value="Unassembled WGS sequence"/>
</dbReference>
<evidence type="ECO:0000313" key="10">
    <source>
        <dbReference type="Proteomes" id="UP000507470"/>
    </source>
</evidence>
<comment type="function">
    <text evidence="6">Recruits TFIIH to the initiation complex and stimulates the RNA polymerase II C-terminal domain kinase and DNA-dependent ATPase activities of TFIIH. Both TFIIH and TFIIE are required for promoter clearance by RNA polymerase.</text>
</comment>
<evidence type="ECO:0000259" key="8">
    <source>
        <dbReference type="PROSITE" id="PS51351"/>
    </source>
</evidence>
<dbReference type="OrthoDB" id="5323195at2759"/>
<dbReference type="FunFam" id="1.10.10.10:FF:000177">
    <property type="entry name" value="Transcription initiation factor IIE subunit beta"/>
    <property type="match status" value="1"/>
</dbReference>
<dbReference type="InterPro" id="IPR016656">
    <property type="entry name" value="TFIIE-bsu"/>
</dbReference>
<sequence>MKSSQHINIGFLLPYLHSPGRYQRKEGDFKIQINNPIWVPFKEKKNIQFTVNTDTLSGMDPALLKERAAFINRAKAQPAVEKRKHADTSSHSSKKHKSSSSSKQKISNGASASKTPFDYKTSHGSSQYKFGILAKIVKYMKTRHQDGQSHGLTLDDILDETNQLDVPTKHRHWLLTEALKNNPKIKTLNFGNEQKFLFNPSYDIRDKKGLLNLLKKHDLHGLGGILQEDIEEALPRAEKCMKNLGDNIVYVVRPHDKKKVLFYNDKYCRYSVDEEFQKLWRGVSVEGMDERKIEEYLDKQGISSMQDVNIKKVVHTQKRRKGKKNNKFKKLNEHLDGVLQDYSEKQ</sequence>
<evidence type="ECO:0000256" key="4">
    <source>
        <dbReference type="ARBA" id="ARBA00023163"/>
    </source>
</evidence>
<feature type="compositionally biased region" description="Polar residues" evidence="7">
    <location>
        <begin position="104"/>
        <end position="114"/>
    </location>
</feature>
<evidence type="ECO:0000256" key="5">
    <source>
        <dbReference type="ARBA" id="ARBA00023242"/>
    </source>
</evidence>
<protein>
    <submittedName>
        <fullName evidence="9">TFIIE2</fullName>
    </submittedName>
</protein>
<dbReference type="EMBL" id="CACVKT020001843">
    <property type="protein sequence ID" value="CAC5372193.1"/>
    <property type="molecule type" value="Genomic_DNA"/>
</dbReference>
<keyword evidence="3" id="KW-0238">DNA-binding</keyword>
<evidence type="ECO:0000256" key="6">
    <source>
        <dbReference type="ARBA" id="ARBA00025581"/>
    </source>
</evidence>
<dbReference type="Gene3D" id="1.10.10.10">
    <property type="entry name" value="Winged helix-like DNA-binding domain superfamily/Winged helix DNA-binding domain"/>
    <property type="match status" value="1"/>
</dbReference>